<proteinExistence type="predicted"/>
<organism evidence="2">
    <name type="scientific">viral metagenome</name>
    <dbReference type="NCBI Taxonomy" id="1070528"/>
    <lineage>
        <taxon>unclassified sequences</taxon>
        <taxon>metagenomes</taxon>
        <taxon>organismal metagenomes</taxon>
    </lineage>
</organism>
<sequence>MNEKNLEYFFTEDSIREYKNKNNDPQRLKIVDKDQLKKAFSNWCDSQTDSNDKKSCHDFVNSPNFEQMEQSILDSYNKVHNQILQTLKELEELTPTSDDTDTDTDTTSHQTGSRIPNVAARDRFKQTGSAAKAVTGLQSKFRQKKQSNVTGFGREPDYYKYQKLKHKYYISGKYRTVYKRHGKYYIKR</sequence>
<name>A0A6C0CRG7_9ZZZZ</name>
<accession>A0A6C0CRG7</accession>
<evidence type="ECO:0000313" key="2">
    <source>
        <dbReference type="EMBL" id="QHT06732.1"/>
    </source>
</evidence>
<dbReference type="EMBL" id="MN739474">
    <property type="protein sequence ID" value="QHT06732.1"/>
    <property type="molecule type" value="Genomic_DNA"/>
</dbReference>
<evidence type="ECO:0000256" key="1">
    <source>
        <dbReference type="SAM" id="MobiDB-lite"/>
    </source>
</evidence>
<feature type="region of interest" description="Disordered" evidence="1">
    <location>
        <begin position="90"/>
        <end position="117"/>
    </location>
</feature>
<dbReference type="AlphaFoldDB" id="A0A6C0CRG7"/>
<protein>
    <submittedName>
        <fullName evidence="2">Uncharacterized protein</fullName>
    </submittedName>
</protein>
<reference evidence="2" key="1">
    <citation type="journal article" date="2020" name="Nature">
        <title>Giant virus diversity and host interactions through global metagenomics.</title>
        <authorList>
            <person name="Schulz F."/>
            <person name="Roux S."/>
            <person name="Paez-Espino D."/>
            <person name="Jungbluth S."/>
            <person name="Walsh D.A."/>
            <person name="Denef V.J."/>
            <person name="McMahon K.D."/>
            <person name="Konstantinidis K.T."/>
            <person name="Eloe-Fadrosh E.A."/>
            <person name="Kyrpides N.C."/>
            <person name="Woyke T."/>
        </authorList>
    </citation>
    <scope>NUCLEOTIDE SEQUENCE</scope>
    <source>
        <strain evidence="2">GVMAG-M-3300021473-15</strain>
    </source>
</reference>